<name>A0A074J4F9_9RHOB</name>
<accession>A0A074J4F9</accession>
<dbReference type="CDD" id="cd04433">
    <property type="entry name" value="AFD_class_I"/>
    <property type="match status" value="1"/>
</dbReference>
<dbReference type="InterPro" id="IPR045851">
    <property type="entry name" value="AMP-bd_C_sf"/>
</dbReference>
<evidence type="ECO:0000313" key="3">
    <source>
        <dbReference type="Proteomes" id="UP000027432"/>
    </source>
</evidence>
<dbReference type="SUPFAM" id="SSF56801">
    <property type="entry name" value="Acetyl-CoA synthetase-like"/>
    <property type="match status" value="1"/>
</dbReference>
<dbReference type="InterPro" id="IPR050237">
    <property type="entry name" value="ATP-dep_AMP-bd_enzyme"/>
</dbReference>
<reference evidence="2 3" key="1">
    <citation type="submission" date="2013-07" db="EMBL/GenBank/DDBJ databases">
        <title>Thioclava pacifica DSM 10166 Genome Sequencing.</title>
        <authorList>
            <person name="Lai Q."/>
            <person name="Shao Z."/>
        </authorList>
    </citation>
    <scope>NUCLEOTIDE SEQUENCE [LARGE SCALE GENOMIC DNA]</scope>
    <source>
        <strain evidence="2 3">DSM 10166</strain>
    </source>
</reference>
<dbReference type="InterPro" id="IPR000873">
    <property type="entry name" value="AMP-dep_synth/lig_dom"/>
</dbReference>
<dbReference type="Gene3D" id="3.40.50.12780">
    <property type="entry name" value="N-terminal domain of ligase-like"/>
    <property type="match status" value="1"/>
</dbReference>
<proteinExistence type="predicted"/>
<gene>
    <name evidence="2" type="ORF">TP2_14325</name>
</gene>
<dbReference type="PANTHER" id="PTHR43767:SF10">
    <property type="entry name" value="SURFACTIN SYNTHASE SUBUNIT 1"/>
    <property type="match status" value="1"/>
</dbReference>
<dbReference type="GO" id="GO:0016878">
    <property type="term" value="F:acid-thiol ligase activity"/>
    <property type="evidence" value="ECO:0007669"/>
    <property type="project" value="UniProtKB-ARBA"/>
</dbReference>
<dbReference type="Pfam" id="PF00501">
    <property type="entry name" value="AMP-binding"/>
    <property type="match status" value="1"/>
</dbReference>
<evidence type="ECO:0000313" key="2">
    <source>
        <dbReference type="EMBL" id="KEO50800.1"/>
    </source>
</evidence>
<feature type="domain" description="AMP-dependent synthetase/ligase" evidence="1">
    <location>
        <begin position="137"/>
        <end position="330"/>
    </location>
</feature>
<evidence type="ECO:0000259" key="1">
    <source>
        <dbReference type="Pfam" id="PF00501"/>
    </source>
</evidence>
<dbReference type="Proteomes" id="UP000027432">
    <property type="component" value="Unassembled WGS sequence"/>
</dbReference>
<protein>
    <recommendedName>
        <fullName evidence="1">AMP-dependent synthetase/ligase domain-containing protein</fullName>
    </recommendedName>
</protein>
<dbReference type="STRING" id="1353537.TP2_14325"/>
<dbReference type="PANTHER" id="PTHR43767">
    <property type="entry name" value="LONG-CHAIN-FATTY-ACID--COA LIGASE"/>
    <property type="match status" value="1"/>
</dbReference>
<dbReference type="eggNOG" id="COG0318">
    <property type="taxonomic scope" value="Bacteria"/>
</dbReference>
<comment type="caution">
    <text evidence="2">The sequence shown here is derived from an EMBL/GenBank/DDBJ whole genome shotgun (WGS) entry which is preliminary data.</text>
</comment>
<dbReference type="InterPro" id="IPR042099">
    <property type="entry name" value="ANL_N_sf"/>
</dbReference>
<dbReference type="EMBL" id="AUND01000041">
    <property type="protein sequence ID" value="KEO50800.1"/>
    <property type="molecule type" value="Genomic_DNA"/>
</dbReference>
<organism evidence="2 3">
    <name type="scientific">Thioclava pacifica DSM 10166</name>
    <dbReference type="NCBI Taxonomy" id="1353537"/>
    <lineage>
        <taxon>Bacteria</taxon>
        <taxon>Pseudomonadati</taxon>
        <taxon>Pseudomonadota</taxon>
        <taxon>Alphaproteobacteria</taxon>
        <taxon>Rhodobacterales</taxon>
        <taxon>Paracoccaceae</taxon>
        <taxon>Thioclava</taxon>
    </lineage>
</organism>
<dbReference type="AlphaFoldDB" id="A0A074J4F9"/>
<keyword evidence="3" id="KW-1185">Reference proteome</keyword>
<sequence>MAQNILSLLRDSAETYGDRVAMLDPSGQPVSFRNFQLMILSFADRLETKGVSAGQTVVVDLQDRIANMLLRLAVMHLGATATNVPYEVLAANGVSEPEWYLGDSAQAQASGQTRFIPIDPSWIAPPRRVLPLVEGGAMIRSTSGTTGVPKLRLITATNQSARILRSAGHRAWVEGPALVGYASVSSPGTNHFLRLFLEGSLQLGMAPTPEATLHMMDTHGVTKLLAPPHVFEKLLRTARESGFRPSGLQQIVLGGSAVSPETAREAEAIFGCELFNTYGSSETGSIAHFRPATREGGSRIMGRIYSDYPAQLRKEDGRLAAPGEEGELLLQVDPEIALLDYPSRQPLVNADGWFATGDVGRFLPDGSFELTSRLSDLLNVGGNKFAPSHFEALALDHGHVAEVIAFRAPVENGMDEIGLAIVGKEGFALEDFCHHMTHRLGTDFPFHVALLPEIPLTAAGKADRKGLTRAFVEWRAETA</sequence>
<dbReference type="Gene3D" id="3.30.300.30">
    <property type="match status" value="1"/>
</dbReference>